<protein>
    <recommendedName>
        <fullName evidence="1">DUF6922 domain-containing protein</fullName>
    </recommendedName>
</protein>
<sequence>MDKKNSPEKIIPEFCKKYFWDTNPNNLEVDENYFFIIERLLETGDDPSIKWLLNYYPREKFIKVVKYSRKLSPKTANFWCNYLNLEKEEVRCLSTSFRKGKEAFWKV</sequence>
<dbReference type="Pfam" id="PF21956">
    <property type="entry name" value="DUF6922"/>
    <property type="match status" value="1"/>
</dbReference>
<dbReference type="InterPro" id="IPR053830">
    <property type="entry name" value="DUF6922"/>
</dbReference>
<dbReference type="Proteomes" id="UP000285138">
    <property type="component" value="Unassembled WGS sequence"/>
</dbReference>
<evidence type="ECO:0000313" key="2">
    <source>
        <dbReference type="EMBL" id="RQD76759.1"/>
    </source>
</evidence>
<evidence type="ECO:0000313" key="3">
    <source>
        <dbReference type="Proteomes" id="UP000285138"/>
    </source>
</evidence>
<reference evidence="2 3" key="1">
    <citation type="submission" date="2018-08" db="EMBL/GenBank/DDBJ databases">
        <title>The metabolism and importance of syntrophic acetate oxidation coupled to methane or sulfide production in haloalkaline environments.</title>
        <authorList>
            <person name="Timmers P.H.A."/>
            <person name="Vavourakis C.D."/>
            <person name="Sorokin D.Y."/>
            <person name="Sinninghe Damste J.S."/>
            <person name="Muyzer G."/>
            <person name="Stams A.J.M."/>
            <person name="Plugge C.M."/>
        </authorList>
    </citation>
    <scope>NUCLEOTIDE SEQUENCE [LARGE SCALE GENOMIC DNA]</scope>
    <source>
        <strain evidence="2">MSAO_Bac1</strain>
    </source>
</reference>
<dbReference type="EMBL" id="QZAA01000111">
    <property type="protein sequence ID" value="RQD76759.1"/>
    <property type="molecule type" value="Genomic_DNA"/>
</dbReference>
<evidence type="ECO:0000259" key="1">
    <source>
        <dbReference type="Pfam" id="PF21956"/>
    </source>
</evidence>
<proteinExistence type="predicted"/>
<name>A0A424YFV2_9FIRM</name>
<gene>
    <name evidence="2" type="ORF">D5R97_04035</name>
</gene>
<feature type="domain" description="DUF6922" evidence="1">
    <location>
        <begin position="16"/>
        <end position="65"/>
    </location>
</feature>
<organism evidence="2 3">
    <name type="scientific">Candidatus Syntrophonatronum acetioxidans</name>
    <dbReference type="NCBI Taxonomy" id="1795816"/>
    <lineage>
        <taxon>Bacteria</taxon>
        <taxon>Bacillati</taxon>
        <taxon>Bacillota</taxon>
        <taxon>Clostridia</taxon>
        <taxon>Eubacteriales</taxon>
        <taxon>Syntrophomonadaceae</taxon>
        <taxon>Candidatus Syntrophonatronum</taxon>
    </lineage>
</organism>
<comment type="caution">
    <text evidence="2">The sequence shown here is derived from an EMBL/GenBank/DDBJ whole genome shotgun (WGS) entry which is preliminary data.</text>
</comment>
<accession>A0A424YFV2</accession>
<dbReference type="AlphaFoldDB" id="A0A424YFV2"/>